<dbReference type="GeneID" id="85196424"/>
<proteinExistence type="predicted"/>
<accession>A0AA96ZUL5</accession>
<name>A0AA96ZUL5_9EURY</name>
<protein>
    <recommendedName>
        <fullName evidence="4">DUF655 domain-containing protein</fullName>
    </recommendedName>
</protein>
<feature type="region of interest" description="Disordered" evidence="1">
    <location>
        <begin position="217"/>
        <end position="275"/>
    </location>
</feature>
<dbReference type="RefSeq" id="WP_316557646.1">
    <property type="nucleotide sequence ID" value="NZ_CP131059.1"/>
</dbReference>
<evidence type="ECO:0000313" key="3">
    <source>
        <dbReference type="Proteomes" id="UP001302978"/>
    </source>
</evidence>
<reference evidence="2 3" key="1">
    <citation type="submission" date="2023-07" db="EMBL/GenBank/DDBJ databases">
        <title>Closed genoem sequence of Methanomicrococcus sp. Hf6.</title>
        <authorList>
            <person name="Poehlein A."/>
            <person name="Protasov E."/>
            <person name="Platt K."/>
            <person name="Reeh H."/>
            <person name="Daniel R."/>
            <person name="Brune A."/>
        </authorList>
    </citation>
    <scope>NUCLEOTIDE SEQUENCE [LARGE SCALE GENOMIC DNA]</scope>
    <source>
        <strain evidence="2 3">Hf6</strain>
    </source>
</reference>
<feature type="compositionally biased region" description="Basic and acidic residues" evidence="1">
    <location>
        <begin position="238"/>
        <end position="258"/>
    </location>
</feature>
<feature type="compositionally biased region" description="Basic and acidic residues" evidence="1">
    <location>
        <begin position="1"/>
        <end position="16"/>
    </location>
</feature>
<feature type="region of interest" description="Disordered" evidence="1">
    <location>
        <begin position="1"/>
        <end position="29"/>
    </location>
</feature>
<feature type="compositionally biased region" description="Basic and acidic residues" evidence="1">
    <location>
        <begin position="220"/>
        <end position="230"/>
    </location>
</feature>
<dbReference type="AlphaFoldDB" id="A0AA96ZUL5"/>
<dbReference type="Pfam" id="PF04919">
    <property type="entry name" value="DUF655"/>
    <property type="match status" value="1"/>
</dbReference>
<dbReference type="PANTHER" id="PTHR40734">
    <property type="entry name" value="TRNA-SPECIFIC ADENOSINE DEAMINASE-RELATED"/>
    <property type="match status" value="1"/>
</dbReference>
<dbReference type="Gene3D" id="1.10.150.280">
    <property type="entry name" value="AF1531-like domain"/>
    <property type="match status" value="1"/>
</dbReference>
<dbReference type="Gene3D" id="2.40.50.140">
    <property type="entry name" value="Nucleic acid-binding proteins"/>
    <property type="match status" value="1"/>
</dbReference>
<dbReference type="KEGG" id="mehf:MmiHf6_17960"/>
<evidence type="ECO:0008006" key="4">
    <source>
        <dbReference type="Google" id="ProtNLM"/>
    </source>
</evidence>
<sequence length="275" mass="31153">MTDEIPNRQRADPTFEHKRHGERKQDSGRDDREEWVWVLDYLPYGRETDNRPVYQKKPLIHALGDNKLILMELIPIEDKIPPAHLKTHIGGRDEEYVERVKSRISYDELSNGAKLELPLVLEDYVTANESRFIEFFSKAAPLSMRQNSLELLPGVGKKLMQDVLDASKKGPFEGFADLKERVPALHNPEKQIVQRIIEEMKGGQKYYVFAAAPSRALTQPREEGGGDRTGNRNYGGGRDSRHGGGDRSGSRDSNRDGRSSNYGGGRSSGYSNRRD</sequence>
<dbReference type="Proteomes" id="UP001302978">
    <property type="component" value="Chromosome"/>
</dbReference>
<dbReference type="InterPro" id="IPR012340">
    <property type="entry name" value="NA-bd_OB-fold"/>
</dbReference>
<keyword evidence="3" id="KW-1185">Reference proteome</keyword>
<organism evidence="2 3">
    <name type="scientific">Methanimicrococcus hongohii</name>
    <dbReference type="NCBI Taxonomy" id="3028295"/>
    <lineage>
        <taxon>Archaea</taxon>
        <taxon>Methanobacteriati</taxon>
        <taxon>Methanobacteriota</taxon>
        <taxon>Stenosarchaea group</taxon>
        <taxon>Methanomicrobia</taxon>
        <taxon>Methanosarcinales</taxon>
        <taxon>Methanosarcinaceae</taxon>
        <taxon>Methanimicrococcus</taxon>
    </lineage>
</organism>
<evidence type="ECO:0000313" key="2">
    <source>
        <dbReference type="EMBL" id="WNY24456.1"/>
    </source>
</evidence>
<dbReference type="EMBL" id="CP131059">
    <property type="protein sequence ID" value="WNY24456.1"/>
    <property type="molecule type" value="Genomic_DNA"/>
</dbReference>
<dbReference type="SUPFAM" id="SSF160975">
    <property type="entry name" value="AF1531-like"/>
    <property type="match status" value="1"/>
</dbReference>
<evidence type="ECO:0000256" key="1">
    <source>
        <dbReference type="SAM" id="MobiDB-lite"/>
    </source>
</evidence>
<gene>
    <name evidence="2" type="ORF">MmiHf6_17960</name>
</gene>
<dbReference type="PANTHER" id="PTHR40734:SF1">
    <property type="entry name" value="DNA-BINDING PROTEIN"/>
    <property type="match status" value="1"/>
</dbReference>
<dbReference type="InterPro" id="IPR007003">
    <property type="entry name" value="DUF655"/>
</dbReference>